<keyword evidence="2" id="KW-1185">Reference proteome</keyword>
<accession>A0ACD5XFH1</accession>
<evidence type="ECO:0000313" key="2">
    <source>
        <dbReference type="Proteomes" id="UP001732700"/>
    </source>
</evidence>
<name>A0ACD5XFH1_AVESA</name>
<proteinExistence type="predicted"/>
<evidence type="ECO:0000313" key="1">
    <source>
        <dbReference type="EnsemblPlants" id="AVESA.00010b.r2.4DG0786500.2.CDS"/>
    </source>
</evidence>
<sequence>MAFLRVACMAVDRRGLEAPDRRSDPGEAIRRRESGSRAAWHPQTQKIHFLEREQDPSGEAMSGVGEMIASAVVKQITSRLFQLLKDEITLQWKFKGELDKMAEKMKDLEALMHDADDKVSRGGNVGAEVGRWLMKLKSIAHDVEDLLDDLDTQHNQAKLNVIFSRDNKAYRWITKPHNLDSLRKRIGEIEIQGQKFNLSNEPRVVGSRTRETFSIGNGMQGRDTEKDKLISLLFRTEASDISIIPIVGLGGIGKTTLVQSVLEDKRVNSFNIRAWVHVSDIFDLSKIGRAIMSASTGVNLDNGTTLQFLHESLKVQLTGKRYLIVLDDLWEEDGNIMDELKRMLQYGSKGSRIIVTTRNQRVVEKGLRTGVLANIWKICVVPESDQINLGVLSTSDCWELMKMRAFGPDDDQSSLEKIGNEIAGICGGLPLVANALGQVMSEDKSVQAWKDIIKRMMYLGLGANDQVNTLESLKLSYYYMKPDYKMCFTYLAAFPKGFIIDTNRLIRQWNALGYTYLGYNGQTVIKYLLGMSFLQLSGSVPVGLNSVHAKAPQEVTMHDFVHELVSIITAEEFHVMDATEPRKWDKYIHCRHAQLIKYKNQAHVFKHLPGKLRSLHFRSCQELQLPKNAFSGAKYIRILDLSATQNTSGCSIKLPASMDELKLLRYFDATGFPIASLPKSFHTLQNMETLILSNCSLETLPDNIHSLSKLCYLDLSGNKSLNKPPISLAGLPKLIFLNMSGCSKLTKLSDEVSLESLEHLDLSNCHELENLPHDFGNLQNLEFFNLSNCHRVSMLPESFCKLENLKDLDLSDCHGLRELPYSFGNLSKLESLNLGGCSKLHELPESLGTLLKLRHLDLSYSTMLQHLPSSFCNLKLQVLEMSHTSLTSYPEGILNMTTLTKFVFTTSNTVLANQVESIMPLLNLPGWVILCVLEVPNTGYSNIVKLAQLSCPYLHVKCLHNVMSSEDAERAKLQDKLDLLWLTLEWDIEVDTFAVECKYVLEKLLPPRTLERFKLTGYRSKDFPNWMSDISSHLPSLTYIKLSDLAICNLPPLGQLPNLRMLLMKNMPNIQKIGNELYGEGPSFRKLRQLHLESMDNLVEWWTAQSGEENKELAIPILNKLHIFCCPKLKCLPYLPRSMVLSLSNSDGLLTEQGSMNVLSSSVLHWMSTRNCVLSPDKWSCLGHFITLEIFHVISCSGLRDLPDVLLSFTSLKKLGLFSLKELETLPEWLGDLSFLEEIEIVNCHKLTLLPESMKKLSALQVLAVVRCESLEILPRELGQATSLLKIDIEGCGKLTRLPESIKNLTSLILLSLLKCRCLEMPEWLGELSSLVHLSIDDSRPNNFISSLKNMHNLMSLRILWLKCSDTILPEWVGQLVSLKMLLIYDCRKLTYLPESICNHTMLKEIFISGACLSLIEWCNGEGAGKINADVCPLPPYLRHIIKSKFGSEKGREEGEEDEEEEEEQEEENATNWTKIFSILLLCSILLLSLLASMYNAQPLSSVGRSGQTKTSGRRSPWH</sequence>
<organism evidence="1 2">
    <name type="scientific">Avena sativa</name>
    <name type="common">Oat</name>
    <dbReference type="NCBI Taxonomy" id="4498"/>
    <lineage>
        <taxon>Eukaryota</taxon>
        <taxon>Viridiplantae</taxon>
        <taxon>Streptophyta</taxon>
        <taxon>Embryophyta</taxon>
        <taxon>Tracheophyta</taxon>
        <taxon>Spermatophyta</taxon>
        <taxon>Magnoliopsida</taxon>
        <taxon>Liliopsida</taxon>
        <taxon>Poales</taxon>
        <taxon>Poaceae</taxon>
        <taxon>BOP clade</taxon>
        <taxon>Pooideae</taxon>
        <taxon>Poodae</taxon>
        <taxon>Poeae</taxon>
        <taxon>Poeae Chloroplast Group 1 (Aveneae type)</taxon>
        <taxon>Aveninae</taxon>
        <taxon>Avena</taxon>
    </lineage>
</organism>
<dbReference type="EnsemblPlants" id="AVESA.00010b.r2.4DG0786500.2">
    <property type="protein sequence ID" value="AVESA.00010b.r2.4DG0786500.2.CDS"/>
    <property type="gene ID" value="AVESA.00010b.r2.4DG0786500"/>
</dbReference>
<reference evidence="1" key="2">
    <citation type="submission" date="2025-09" db="UniProtKB">
        <authorList>
            <consortium name="EnsemblPlants"/>
        </authorList>
    </citation>
    <scope>IDENTIFICATION</scope>
</reference>
<reference evidence="1" key="1">
    <citation type="submission" date="2021-05" db="EMBL/GenBank/DDBJ databases">
        <authorList>
            <person name="Scholz U."/>
            <person name="Mascher M."/>
            <person name="Fiebig A."/>
        </authorList>
    </citation>
    <scope>NUCLEOTIDE SEQUENCE [LARGE SCALE GENOMIC DNA]</scope>
</reference>
<dbReference type="Proteomes" id="UP001732700">
    <property type="component" value="Chromosome 4D"/>
</dbReference>
<protein>
    <submittedName>
        <fullName evidence="1">Uncharacterized protein</fullName>
    </submittedName>
</protein>